<evidence type="ECO:0000256" key="1">
    <source>
        <dbReference type="SAM" id="MobiDB-lite"/>
    </source>
</evidence>
<keyword evidence="2" id="KW-0732">Signal</keyword>
<feature type="region of interest" description="Disordered" evidence="1">
    <location>
        <begin position="198"/>
        <end position="230"/>
    </location>
</feature>
<evidence type="ECO:0000256" key="2">
    <source>
        <dbReference type="SAM" id="SignalP"/>
    </source>
</evidence>
<comment type="caution">
    <text evidence="3">The sequence shown here is derived from an EMBL/GenBank/DDBJ whole genome shotgun (WGS) entry which is preliminary data.</text>
</comment>
<proteinExistence type="predicted"/>
<dbReference type="AlphaFoldDB" id="A0AAD2HV34"/>
<sequence length="278" mass="30370">MAMCHACAILISRFGPSVGIWIPKPSAGSMPASLLAKARLVISVAEDWCRVVTRNLLATPMSPINTPPCVLAPGKRMRFWMMQLQYKLSFGKPLTDLSSAFHQYELIRAVILYVGHRINACDPQRMALYSRVDLARVAAEAAPTRMDCGAALSSFEQLAPEVTALLIVLRLVTGQELLDDAEMCEYASRLIDSFQTGQPLPPPHSSVSTMAKSDRSTFAPPGHSPGPKHRWVPVTCPSRVCPSHHPFGGEVSVVRWLAMPVLVTRNSRGQQVSLLSAD</sequence>
<feature type="signal peptide" evidence="2">
    <location>
        <begin position="1"/>
        <end position="19"/>
    </location>
</feature>
<dbReference type="EMBL" id="CAVNYO010000460">
    <property type="protein sequence ID" value="CAK5282696.1"/>
    <property type="molecule type" value="Genomic_DNA"/>
</dbReference>
<evidence type="ECO:0000313" key="4">
    <source>
        <dbReference type="Proteomes" id="UP001295794"/>
    </source>
</evidence>
<name>A0AAD2HV34_9AGAR</name>
<gene>
    <name evidence="3" type="ORF">MYCIT1_LOCUS34661</name>
</gene>
<accession>A0AAD2HV34</accession>
<keyword evidence="4" id="KW-1185">Reference proteome</keyword>
<dbReference type="Proteomes" id="UP001295794">
    <property type="component" value="Unassembled WGS sequence"/>
</dbReference>
<feature type="chain" id="PRO_5042279724" evidence="2">
    <location>
        <begin position="20"/>
        <end position="278"/>
    </location>
</feature>
<organism evidence="3 4">
    <name type="scientific">Mycena citricolor</name>
    <dbReference type="NCBI Taxonomy" id="2018698"/>
    <lineage>
        <taxon>Eukaryota</taxon>
        <taxon>Fungi</taxon>
        <taxon>Dikarya</taxon>
        <taxon>Basidiomycota</taxon>
        <taxon>Agaricomycotina</taxon>
        <taxon>Agaricomycetes</taxon>
        <taxon>Agaricomycetidae</taxon>
        <taxon>Agaricales</taxon>
        <taxon>Marasmiineae</taxon>
        <taxon>Mycenaceae</taxon>
        <taxon>Mycena</taxon>
    </lineage>
</organism>
<evidence type="ECO:0000313" key="3">
    <source>
        <dbReference type="EMBL" id="CAK5282696.1"/>
    </source>
</evidence>
<reference evidence="3" key="1">
    <citation type="submission" date="2023-11" db="EMBL/GenBank/DDBJ databases">
        <authorList>
            <person name="De Vega J J."/>
            <person name="De Vega J J."/>
        </authorList>
    </citation>
    <scope>NUCLEOTIDE SEQUENCE</scope>
</reference>
<protein>
    <submittedName>
        <fullName evidence="3">Uncharacterized protein</fullName>
    </submittedName>
</protein>